<accession>A0A426ZVC0</accession>
<proteinExistence type="predicted"/>
<comment type="caution">
    <text evidence="3">The sequence shown here is derived from an EMBL/GenBank/DDBJ whole genome shotgun (WGS) entry which is preliminary data.</text>
</comment>
<dbReference type="EMBL" id="AMZH03004869">
    <property type="protein sequence ID" value="RRT67915.1"/>
    <property type="molecule type" value="Genomic_DNA"/>
</dbReference>
<feature type="region of interest" description="Disordered" evidence="1">
    <location>
        <begin position="225"/>
        <end position="249"/>
    </location>
</feature>
<feature type="compositionally biased region" description="Basic and acidic residues" evidence="1">
    <location>
        <begin position="226"/>
        <end position="245"/>
    </location>
</feature>
<reference evidence="3 4" key="1">
    <citation type="journal article" date="2014" name="Agronomy (Basel)">
        <title>A Draft Genome Sequence for Ensete ventricosum, the Drought-Tolerant Tree Against Hunger.</title>
        <authorList>
            <person name="Harrison J."/>
            <person name="Moore K.A."/>
            <person name="Paszkiewicz K."/>
            <person name="Jones T."/>
            <person name="Grant M."/>
            <person name="Ambacheew D."/>
            <person name="Muzemil S."/>
            <person name="Studholme D.J."/>
        </authorList>
    </citation>
    <scope>NUCLEOTIDE SEQUENCE [LARGE SCALE GENOMIC DNA]</scope>
</reference>
<dbReference type="Proteomes" id="UP000287651">
    <property type="component" value="Unassembled WGS sequence"/>
</dbReference>
<name>A0A426ZVC0_ENSVE</name>
<feature type="region of interest" description="Disordered" evidence="1">
    <location>
        <begin position="177"/>
        <end position="206"/>
    </location>
</feature>
<keyword evidence="2" id="KW-1133">Transmembrane helix</keyword>
<dbReference type="PANTHER" id="PTHR33646">
    <property type="entry name" value="GB|AAF00631.1"/>
    <property type="match status" value="1"/>
</dbReference>
<feature type="compositionally biased region" description="Acidic residues" evidence="1">
    <location>
        <begin position="125"/>
        <end position="135"/>
    </location>
</feature>
<dbReference type="PANTHER" id="PTHR33646:SF6">
    <property type="entry name" value="TRANSMEMBRANE PROTEIN"/>
    <property type="match status" value="1"/>
</dbReference>
<gene>
    <name evidence="3" type="ORF">B296_00003911</name>
</gene>
<organism evidence="3 4">
    <name type="scientific">Ensete ventricosum</name>
    <name type="common">Abyssinian banana</name>
    <name type="synonym">Musa ensete</name>
    <dbReference type="NCBI Taxonomy" id="4639"/>
    <lineage>
        <taxon>Eukaryota</taxon>
        <taxon>Viridiplantae</taxon>
        <taxon>Streptophyta</taxon>
        <taxon>Embryophyta</taxon>
        <taxon>Tracheophyta</taxon>
        <taxon>Spermatophyta</taxon>
        <taxon>Magnoliopsida</taxon>
        <taxon>Liliopsida</taxon>
        <taxon>Zingiberales</taxon>
        <taxon>Musaceae</taxon>
        <taxon>Ensete</taxon>
    </lineage>
</organism>
<dbReference type="AlphaFoldDB" id="A0A426ZVC0"/>
<evidence type="ECO:0000256" key="2">
    <source>
        <dbReference type="SAM" id="Phobius"/>
    </source>
</evidence>
<feature type="region of interest" description="Disordered" evidence="1">
    <location>
        <begin position="122"/>
        <end position="155"/>
    </location>
</feature>
<dbReference type="InterPro" id="IPR045883">
    <property type="entry name" value="At4g13530-like"/>
</dbReference>
<evidence type="ECO:0000256" key="1">
    <source>
        <dbReference type="SAM" id="MobiDB-lite"/>
    </source>
</evidence>
<keyword evidence="2" id="KW-0812">Transmembrane</keyword>
<sequence>MWDPQLVTNGRRPFKVWWLGRYWSRARHVLWPLSTDRGILGSPHHHRSLVKSFSPSSLSLFFDQAAMEGHSDFRDWEMLLAPEAGEDIKPLQASEDDSEDGAIKSDYFALESQLRYQKGASFTLEGEEEEEEAQVDSDNPSWIDPESDSRYLDRPKGEVGFPVIEFRRKDLGGFWSDESSDGQRSLFGSEKEGFGAGGLETGERADGEEAVKAAGVEGIVGIEGTEMGHENPDEVGSDGRAKTDECYSSPVEMGDKNVRSGSVLNGEREKKGMVWWKFPFEILKFCAFKVKPIWSISIAAAILGVFMLRKRLYRMKQKTISIPLKVSMDEKVKFLVSISLLNQ</sequence>
<keyword evidence="2" id="KW-0472">Membrane</keyword>
<feature type="transmembrane region" description="Helical" evidence="2">
    <location>
        <begin position="292"/>
        <end position="308"/>
    </location>
</feature>
<evidence type="ECO:0000313" key="3">
    <source>
        <dbReference type="EMBL" id="RRT67915.1"/>
    </source>
</evidence>
<protein>
    <submittedName>
        <fullName evidence="3">Uncharacterized protein</fullName>
    </submittedName>
</protein>
<evidence type="ECO:0000313" key="4">
    <source>
        <dbReference type="Proteomes" id="UP000287651"/>
    </source>
</evidence>